<keyword evidence="9" id="KW-0460">Magnesium</keyword>
<dbReference type="Pfam" id="PF01743">
    <property type="entry name" value="PolyA_pol"/>
    <property type="match status" value="1"/>
</dbReference>
<sequence>MTNIRELITTHSKAEKVLKLAGQVGSELGKQVYVVGGFVRDIFMQKISKEIDLMVVGDGINFAEALAKRLAVKKIIPFKEFSTAKIPHKKIGIDVAAARIESYDEKSRKPTKVIYTDLKGDLVRRDFTINAMAVDILPESFGELHDPYNGILDLQAKQITTPLDPDETFGEDPLRMLRAAYFASQLGFEIDKKCYDSIVRQKDRILIVSQERITAELLKILASPKPSIGLVILQETGLMKLIFPEIDTMYGIDQTPEWHHKDIFFHTMQVVDNAAKLTEKMEIRFAALVHDIAKPTTRRVDQKKGYTFHGHDAVGEKILDKVIQRMKLSNNLGAFLKKMTLLHLRPIALAKKGVTDTAIRRLMVAAGDDIDDLMILCRADITTKNPKKVKKYMQNFERVDELMKNVQERDAFRAFQSPVRGDEIMEICAIREGKIVGRIKKAIENAILDGKIDNDHKEALDFLYKIKDDYIS</sequence>
<dbReference type="InterPro" id="IPR006674">
    <property type="entry name" value="HD_domain"/>
</dbReference>
<evidence type="ECO:0000256" key="10">
    <source>
        <dbReference type="ARBA" id="ARBA00022884"/>
    </source>
</evidence>
<keyword evidence="4" id="KW-0548">Nucleotidyltransferase</keyword>
<comment type="cofactor">
    <cofactor evidence="1">
        <name>Mg(2+)</name>
        <dbReference type="ChEBI" id="CHEBI:18420"/>
    </cofactor>
</comment>
<dbReference type="GO" id="GO:0016779">
    <property type="term" value="F:nucleotidyltransferase activity"/>
    <property type="evidence" value="ECO:0007669"/>
    <property type="project" value="UniProtKB-KW"/>
</dbReference>
<reference evidence="12" key="1">
    <citation type="submission" date="2018-05" db="EMBL/GenBank/DDBJ databases">
        <authorList>
            <person name="Lanie J.A."/>
            <person name="Ng W.-L."/>
            <person name="Kazmierczak K.M."/>
            <person name="Andrzejewski T.M."/>
            <person name="Davidsen T.M."/>
            <person name="Wayne K.J."/>
            <person name="Tettelin H."/>
            <person name="Glass J.I."/>
            <person name="Rusch D."/>
            <person name="Podicherti R."/>
            <person name="Tsui H.-C.T."/>
            <person name="Winkler M.E."/>
        </authorList>
    </citation>
    <scope>NUCLEOTIDE SEQUENCE</scope>
</reference>
<dbReference type="InterPro" id="IPR043519">
    <property type="entry name" value="NT_sf"/>
</dbReference>
<evidence type="ECO:0000256" key="7">
    <source>
        <dbReference type="ARBA" id="ARBA00022800"/>
    </source>
</evidence>
<evidence type="ECO:0000256" key="1">
    <source>
        <dbReference type="ARBA" id="ARBA00001946"/>
    </source>
</evidence>
<dbReference type="InterPro" id="IPR032828">
    <property type="entry name" value="PolyA_RNA-bd"/>
</dbReference>
<dbReference type="GO" id="GO:0005524">
    <property type="term" value="F:ATP binding"/>
    <property type="evidence" value="ECO:0007669"/>
    <property type="project" value="UniProtKB-KW"/>
</dbReference>
<evidence type="ECO:0000256" key="4">
    <source>
        <dbReference type="ARBA" id="ARBA00022695"/>
    </source>
</evidence>
<dbReference type="PANTHER" id="PTHR47545:SF1">
    <property type="entry name" value="MULTIFUNCTIONAL CCA PROTEIN"/>
    <property type="match status" value="1"/>
</dbReference>
<evidence type="ECO:0000256" key="2">
    <source>
        <dbReference type="ARBA" id="ARBA00022679"/>
    </source>
</evidence>
<dbReference type="Gene3D" id="1.10.3090.10">
    <property type="entry name" value="cca-adding enzyme, domain 2"/>
    <property type="match status" value="1"/>
</dbReference>
<dbReference type="GO" id="GO:0003723">
    <property type="term" value="F:RNA binding"/>
    <property type="evidence" value="ECO:0007669"/>
    <property type="project" value="UniProtKB-KW"/>
</dbReference>
<accession>A0A381X2V7</accession>
<keyword evidence="5" id="KW-0479">Metal-binding</keyword>
<dbReference type="InterPro" id="IPR050124">
    <property type="entry name" value="tRNA_CCA-adding_enzyme"/>
</dbReference>
<keyword evidence="6" id="KW-0547">Nucleotide-binding</keyword>
<dbReference type="EMBL" id="UINC01013648">
    <property type="protein sequence ID" value="SVA58821.1"/>
    <property type="molecule type" value="Genomic_DNA"/>
</dbReference>
<dbReference type="PANTHER" id="PTHR47545">
    <property type="entry name" value="MULTIFUNCTIONAL CCA PROTEIN"/>
    <property type="match status" value="1"/>
</dbReference>
<dbReference type="CDD" id="cd05398">
    <property type="entry name" value="NT_ClassII-CCAase"/>
    <property type="match status" value="1"/>
</dbReference>
<keyword evidence="10" id="KW-0694">RNA-binding</keyword>
<dbReference type="GO" id="GO:0042245">
    <property type="term" value="P:RNA repair"/>
    <property type="evidence" value="ECO:0007669"/>
    <property type="project" value="UniProtKB-KW"/>
</dbReference>
<keyword evidence="7" id="KW-0692">RNA repair</keyword>
<proteinExistence type="predicted"/>
<name>A0A381X2V7_9ZZZZ</name>
<evidence type="ECO:0000256" key="9">
    <source>
        <dbReference type="ARBA" id="ARBA00022842"/>
    </source>
</evidence>
<dbReference type="Gene3D" id="1.10.246.80">
    <property type="match status" value="1"/>
</dbReference>
<dbReference type="InterPro" id="IPR003607">
    <property type="entry name" value="HD/PDEase_dom"/>
</dbReference>
<organism evidence="12">
    <name type="scientific">marine metagenome</name>
    <dbReference type="NCBI Taxonomy" id="408172"/>
    <lineage>
        <taxon>unclassified sequences</taxon>
        <taxon>metagenomes</taxon>
        <taxon>ecological metagenomes</taxon>
    </lineage>
</organism>
<dbReference type="GO" id="GO:0046872">
    <property type="term" value="F:metal ion binding"/>
    <property type="evidence" value="ECO:0007669"/>
    <property type="project" value="UniProtKB-KW"/>
</dbReference>
<evidence type="ECO:0000256" key="5">
    <source>
        <dbReference type="ARBA" id="ARBA00022723"/>
    </source>
</evidence>
<dbReference type="SUPFAM" id="SSF81891">
    <property type="entry name" value="Poly A polymerase C-terminal region-like"/>
    <property type="match status" value="1"/>
</dbReference>
<dbReference type="SUPFAM" id="SSF81301">
    <property type="entry name" value="Nucleotidyltransferase"/>
    <property type="match status" value="1"/>
</dbReference>
<gene>
    <name evidence="12" type="ORF">METZ01_LOCUS111675</name>
</gene>
<dbReference type="Pfam" id="PF12627">
    <property type="entry name" value="PolyA_pol_RNAbd"/>
    <property type="match status" value="1"/>
</dbReference>
<evidence type="ECO:0000256" key="3">
    <source>
        <dbReference type="ARBA" id="ARBA00022694"/>
    </source>
</evidence>
<evidence type="ECO:0000256" key="8">
    <source>
        <dbReference type="ARBA" id="ARBA00022840"/>
    </source>
</evidence>
<evidence type="ECO:0000259" key="11">
    <source>
        <dbReference type="PROSITE" id="PS51831"/>
    </source>
</evidence>
<protein>
    <recommendedName>
        <fullName evidence="11">HD domain-containing protein</fullName>
    </recommendedName>
</protein>
<keyword evidence="8" id="KW-0067">ATP-binding</keyword>
<dbReference type="GO" id="GO:0008033">
    <property type="term" value="P:tRNA processing"/>
    <property type="evidence" value="ECO:0007669"/>
    <property type="project" value="UniProtKB-KW"/>
</dbReference>
<evidence type="ECO:0000313" key="12">
    <source>
        <dbReference type="EMBL" id="SVA58821.1"/>
    </source>
</evidence>
<dbReference type="Pfam" id="PF01966">
    <property type="entry name" value="HD"/>
    <property type="match status" value="1"/>
</dbReference>
<feature type="domain" description="HD" evidence="11">
    <location>
        <begin position="263"/>
        <end position="373"/>
    </location>
</feature>
<evidence type="ECO:0000256" key="6">
    <source>
        <dbReference type="ARBA" id="ARBA00022741"/>
    </source>
</evidence>
<dbReference type="Gene3D" id="3.30.460.10">
    <property type="entry name" value="Beta Polymerase, domain 2"/>
    <property type="match status" value="1"/>
</dbReference>
<dbReference type="CDD" id="cd00077">
    <property type="entry name" value="HDc"/>
    <property type="match status" value="1"/>
</dbReference>
<dbReference type="AlphaFoldDB" id="A0A381X2V7"/>
<dbReference type="PROSITE" id="PS51831">
    <property type="entry name" value="HD"/>
    <property type="match status" value="1"/>
</dbReference>
<dbReference type="InterPro" id="IPR002646">
    <property type="entry name" value="PolA_pol_head_dom"/>
</dbReference>
<keyword evidence="3" id="KW-0819">tRNA processing</keyword>
<keyword evidence="2" id="KW-0808">Transferase</keyword>